<evidence type="ECO:0000256" key="11">
    <source>
        <dbReference type="ARBA" id="ARBA00035585"/>
    </source>
</evidence>
<comment type="subcellular location">
    <subcellularLocation>
        <location evidence="1 12">Cell membrane</location>
        <topology evidence="1 12">Multi-pass membrane protein</topology>
    </subcellularLocation>
</comment>
<dbReference type="NCBIfam" id="TIGR00494">
    <property type="entry name" value="crcB"/>
    <property type="match status" value="1"/>
</dbReference>
<dbReference type="PANTHER" id="PTHR28259:SF1">
    <property type="entry name" value="FLUORIDE EXPORT PROTEIN 1-RELATED"/>
    <property type="match status" value="1"/>
</dbReference>
<dbReference type="Proteomes" id="UP001500171">
    <property type="component" value="Unassembled WGS sequence"/>
</dbReference>
<evidence type="ECO:0000256" key="8">
    <source>
        <dbReference type="ARBA" id="ARBA00023136"/>
    </source>
</evidence>
<evidence type="ECO:0000256" key="4">
    <source>
        <dbReference type="ARBA" id="ARBA00022692"/>
    </source>
</evidence>
<keyword evidence="2 12" id="KW-1003">Cell membrane</keyword>
<organism evidence="13 14">
    <name type="scientific">Orbus sasakiae</name>
    <dbReference type="NCBI Taxonomy" id="1078475"/>
    <lineage>
        <taxon>Bacteria</taxon>
        <taxon>Pseudomonadati</taxon>
        <taxon>Pseudomonadota</taxon>
        <taxon>Gammaproteobacteria</taxon>
        <taxon>Orbales</taxon>
        <taxon>Orbaceae</taxon>
        <taxon>Orbus</taxon>
    </lineage>
</organism>
<feature type="transmembrane region" description="Helical" evidence="12">
    <location>
        <begin position="5"/>
        <end position="22"/>
    </location>
</feature>
<sequence>MLKPILAIAVGSTVGGVLRWLLSQKFNAFFYIPFGTLLSNLIAGYIIGFAMMFFSHAPTISAEWRLLIMTGFCGGLSTFSTFSAEVVIFFQKEQITLALSTIAIHVIGSVLMTVLGIMTYQWIKAI</sequence>
<dbReference type="Pfam" id="PF02537">
    <property type="entry name" value="CRCB"/>
    <property type="match status" value="1"/>
</dbReference>
<feature type="transmembrane region" description="Helical" evidence="12">
    <location>
        <begin position="102"/>
        <end position="123"/>
    </location>
</feature>
<comment type="activity regulation">
    <text evidence="12">Na(+) is not transported, but it plays an essential structural role and its presence is essential for fluoride channel function.</text>
</comment>
<feature type="binding site" evidence="12">
    <location>
        <position position="74"/>
    </location>
    <ligand>
        <name>Na(+)</name>
        <dbReference type="ChEBI" id="CHEBI:29101"/>
        <note>structural</note>
    </ligand>
</feature>
<evidence type="ECO:0000256" key="7">
    <source>
        <dbReference type="ARBA" id="ARBA00023065"/>
    </source>
</evidence>
<keyword evidence="3" id="KW-0997">Cell inner membrane</keyword>
<keyword evidence="5 12" id="KW-1133">Transmembrane helix</keyword>
<keyword evidence="4 12" id="KW-0812">Transmembrane</keyword>
<comment type="similarity">
    <text evidence="10 12">Belongs to the fluoride channel Fluc/FEX (TC 1.A.43) family.</text>
</comment>
<keyword evidence="6 12" id="KW-0915">Sodium</keyword>
<name>A0ABP9N277_9GAMM</name>
<evidence type="ECO:0000313" key="13">
    <source>
        <dbReference type="EMBL" id="GAA5107285.1"/>
    </source>
</evidence>
<keyword evidence="14" id="KW-1185">Reference proteome</keyword>
<comment type="function">
    <text evidence="12">Fluoride-specific ion channel. Important for reducing fluoride concentration in the cell, thus reducing its toxicity.</text>
</comment>
<evidence type="ECO:0000256" key="2">
    <source>
        <dbReference type="ARBA" id="ARBA00022475"/>
    </source>
</evidence>
<accession>A0ABP9N277</accession>
<proteinExistence type="inferred from homology"/>
<evidence type="ECO:0000256" key="6">
    <source>
        <dbReference type="ARBA" id="ARBA00023053"/>
    </source>
</evidence>
<feature type="transmembrane region" description="Helical" evidence="12">
    <location>
        <begin position="28"/>
        <end position="54"/>
    </location>
</feature>
<keyword evidence="12" id="KW-0813">Transport</keyword>
<keyword evidence="9 12" id="KW-0407">Ion channel</keyword>
<dbReference type="RefSeq" id="WP_345489107.1">
    <property type="nucleotide sequence ID" value="NZ_BAABHY010000001.1"/>
</dbReference>
<keyword evidence="7 12" id="KW-0406">Ion transport</keyword>
<feature type="binding site" evidence="12">
    <location>
        <position position="77"/>
    </location>
    <ligand>
        <name>Na(+)</name>
        <dbReference type="ChEBI" id="CHEBI:29101"/>
        <note>structural</note>
    </ligand>
</feature>
<evidence type="ECO:0000256" key="9">
    <source>
        <dbReference type="ARBA" id="ARBA00023303"/>
    </source>
</evidence>
<comment type="catalytic activity">
    <reaction evidence="11">
        <text>fluoride(in) = fluoride(out)</text>
        <dbReference type="Rhea" id="RHEA:76159"/>
        <dbReference type="ChEBI" id="CHEBI:17051"/>
    </reaction>
    <physiologicalReaction direction="left-to-right" evidence="11">
        <dbReference type="Rhea" id="RHEA:76160"/>
    </physiologicalReaction>
</comment>
<dbReference type="EMBL" id="BAABHY010000001">
    <property type="protein sequence ID" value="GAA5107285.1"/>
    <property type="molecule type" value="Genomic_DNA"/>
</dbReference>
<evidence type="ECO:0000256" key="3">
    <source>
        <dbReference type="ARBA" id="ARBA00022519"/>
    </source>
</evidence>
<evidence type="ECO:0000256" key="12">
    <source>
        <dbReference type="HAMAP-Rule" id="MF_00454"/>
    </source>
</evidence>
<protein>
    <recommendedName>
        <fullName evidence="12">Fluoride-specific ion channel FluC</fullName>
    </recommendedName>
</protein>
<feature type="transmembrane region" description="Helical" evidence="12">
    <location>
        <begin position="66"/>
        <end position="90"/>
    </location>
</feature>
<keyword evidence="8 12" id="KW-0472">Membrane</keyword>
<evidence type="ECO:0000256" key="10">
    <source>
        <dbReference type="ARBA" id="ARBA00035120"/>
    </source>
</evidence>
<dbReference type="NCBIfam" id="NF010792">
    <property type="entry name" value="PRK14196.1"/>
    <property type="match status" value="1"/>
</dbReference>
<comment type="caution">
    <text evidence="13">The sequence shown here is derived from an EMBL/GenBank/DDBJ whole genome shotgun (WGS) entry which is preliminary data.</text>
</comment>
<evidence type="ECO:0000313" key="14">
    <source>
        <dbReference type="Proteomes" id="UP001500171"/>
    </source>
</evidence>
<evidence type="ECO:0000256" key="1">
    <source>
        <dbReference type="ARBA" id="ARBA00004651"/>
    </source>
</evidence>
<dbReference type="PANTHER" id="PTHR28259">
    <property type="entry name" value="FLUORIDE EXPORT PROTEIN 1-RELATED"/>
    <property type="match status" value="1"/>
</dbReference>
<gene>
    <name evidence="12 13" type="primary">crcB</name>
    <name evidence="12" type="synonym">fluC</name>
    <name evidence="13" type="ORF">GCM10023211_08260</name>
</gene>
<evidence type="ECO:0000256" key="5">
    <source>
        <dbReference type="ARBA" id="ARBA00022989"/>
    </source>
</evidence>
<dbReference type="InterPro" id="IPR003691">
    <property type="entry name" value="FluC"/>
</dbReference>
<keyword evidence="12" id="KW-0479">Metal-binding</keyword>
<reference evidence="14" key="1">
    <citation type="journal article" date="2019" name="Int. J. Syst. Evol. Microbiol.">
        <title>The Global Catalogue of Microorganisms (GCM) 10K type strain sequencing project: providing services to taxonomists for standard genome sequencing and annotation.</title>
        <authorList>
            <consortium name="The Broad Institute Genomics Platform"/>
            <consortium name="The Broad Institute Genome Sequencing Center for Infectious Disease"/>
            <person name="Wu L."/>
            <person name="Ma J."/>
        </authorList>
    </citation>
    <scope>NUCLEOTIDE SEQUENCE [LARGE SCALE GENOMIC DNA]</scope>
    <source>
        <strain evidence="14">JCM 18050</strain>
    </source>
</reference>
<dbReference type="HAMAP" id="MF_00454">
    <property type="entry name" value="FluC"/>
    <property type="match status" value="1"/>
</dbReference>